<comment type="caution">
    <text evidence="2">The sequence shown here is derived from an EMBL/GenBank/DDBJ whole genome shotgun (WGS) entry which is preliminary data.</text>
</comment>
<evidence type="ECO:0000256" key="1">
    <source>
        <dbReference type="SAM" id="Phobius"/>
    </source>
</evidence>
<reference evidence="2 3" key="1">
    <citation type="submission" date="2017-09" db="EMBL/GenBank/DDBJ databases">
        <title>Depth-based differentiation of microbial function through sediment-hosted aquifers and enrichment of novel symbionts in the deep terrestrial subsurface.</title>
        <authorList>
            <person name="Probst A.J."/>
            <person name="Ladd B."/>
            <person name="Jarett J.K."/>
            <person name="Geller-Mcgrath D.E."/>
            <person name="Sieber C.M."/>
            <person name="Emerson J.B."/>
            <person name="Anantharaman K."/>
            <person name="Thomas B.C."/>
            <person name="Malmstrom R."/>
            <person name="Stieglmeier M."/>
            <person name="Klingl A."/>
            <person name="Woyke T."/>
            <person name="Ryan C.M."/>
            <person name="Banfield J.F."/>
        </authorList>
    </citation>
    <scope>NUCLEOTIDE SEQUENCE [LARGE SCALE GENOMIC DNA]</scope>
    <source>
        <strain evidence="2">CG12_big_fil_rev_8_21_14_0_65_43_15</strain>
    </source>
</reference>
<dbReference type="EMBL" id="PFGP01000029">
    <property type="protein sequence ID" value="PIW66790.1"/>
    <property type="molecule type" value="Genomic_DNA"/>
</dbReference>
<sequence length="91" mass="9419">MMGHGSIGIAALLSSAALGYFVCTKANSEKKGSNLKAVGLALGSLIIIISILGSLCIVVKSGKYPLVNKFRCYKNAITGQGHQAPAVCPKR</sequence>
<feature type="transmembrane region" description="Helical" evidence="1">
    <location>
        <begin position="35"/>
        <end position="59"/>
    </location>
</feature>
<keyword evidence="1" id="KW-0812">Transmembrane</keyword>
<evidence type="ECO:0000313" key="2">
    <source>
        <dbReference type="EMBL" id="PIW66790.1"/>
    </source>
</evidence>
<proteinExistence type="predicted"/>
<dbReference type="Proteomes" id="UP000231267">
    <property type="component" value="Unassembled WGS sequence"/>
</dbReference>
<evidence type="ECO:0000313" key="3">
    <source>
        <dbReference type="Proteomes" id="UP000231267"/>
    </source>
</evidence>
<organism evidence="2 3">
    <name type="scientific">Candidatus Taenaricola geysiri</name>
    <dbReference type="NCBI Taxonomy" id="1974752"/>
    <lineage>
        <taxon>Bacteria</taxon>
        <taxon>Pseudomonadati</taxon>
        <taxon>Candidatus Omnitrophota</taxon>
        <taxon>Candidatus Taenaricola</taxon>
    </lineage>
</organism>
<name>A0A2J0LL64_9BACT</name>
<keyword evidence="1" id="KW-0472">Membrane</keyword>
<dbReference type="AlphaFoldDB" id="A0A2J0LL64"/>
<protein>
    <submittedName>
        <fullName evidence="2">Uncharacterized protein</fullName>
    </submittedName>
</protein>
<gene>
    <name evidence="2" type="ORF">COW11_01475</name>
</gene>
<accession>A0A2J0LL64</accession>
<keyword evidence="1" id="KW-1133">Transmembrane helix</keyword>